<name>A0A7X0ECY3_9PROT</name>
<evidence type="ECO:0000313" key="2">
    <source>
        <dbReference type="Proteomes" id="UP000539175"/>
    </source>
</evidence>
<organism evidence="1 2">
    <name type="scientific">Nitrospirillum iridis</name>
    <dbReference type="NCBI Taxonomy" id="765888"/>
    <lineage>
        <taxon>Bacteria</taxon>
        <taxon>Pseudomonadati</taxon>
        <taxon>Pseudomonadota</taxon>
        <taxon>Alphaproteobacteria</taxon>
        <taxon>Rhodospirillales</taxon>
        <taxon>Azospirillaceae</taxon>
        <taxon>Nitrospirillum</taxon>
    </lineage>
</organism>
<dbReference type="InterPro" id="IPR036736">
    <property type="entry name" value="ACP-like_sf"/>
</dbReference>
<dbReference type="AlphaFoldDB" id="A0A7X0ECY3"/>
<dbReference type="SUPFAM" id="SSF47336">
    <property type="entry name" value="ACP-like"/>
    <property type="match status" value="1"/>
</dbReference>
<gene>
    <name evidence="1" type="ORF">FHS74_002797</name>
</gene>
<proteinExistence type="predicted"/>
<protein>
    <submittedName>
        <fullName evidence="1">Acyl carrier protein</fullName>
    </submittedName>
</protein>
<comment type="caution">
    <text evidence="1">The sequence shown here is derived from an EMBL/GenBank/DDBJ whole genome shotgun (WGS) entry which is preliminary data.</text>
</comment>
<dbReference type="RefSeq" id="WP_184801450.1">
    <property type="nucleotide sequence ID" value="NZ_JACIIZ010000007.1"/>
</dbReference>
<reference evidence="1 2" key="1">
    <citation type="submission" date="2020-08" db="EMBL/GenBank/DDBJ databases">
        <title>Genomic Encyclopedia of Type Strains, Phase IV (KMG-IV): sequencing the most valuable type-strain genomes for metagenomic binning, comparative biology and taxonomic classification.</title>
        <authorList>
            <person name="Goeker M."/>
        </authorList>
    </citation>
    <scope>NUCLEOTIDE SEQUENCE [LARGE SCALE GENOMIC DNA]</scope>
    <source>
        <strain evidence="1 2">DSM 22198</strain>
    </source>
</reference>
<dbReference type="Proteomes" id="UP000539175">
    <property type="component" value="Unassembled WGS sequence"/>
</dbReference>
<keyword evidence="2" id="KW-1185">Reference proteome</keyword>
<dbReference type="EMBL" id="JACIIZ010000007">
    <property type="protein sequence ID" value="MBB6252237.1"/>
    <property type="molecule type" value="Genomic_DNA"/>
</dbReference>
<dbReference type="Gene3D" id="1.10.1200.10">
    <property type="entry name" value="ACP-like"/>
    <property type="match status" value="1"/>
</dbReference>
<sequence length="77" mass="8302">MNRKEFLAALDEMLELDPGTLQGPEELDGIDSWDSLAVISFIALVDEKFDTVVAGEDLAKAKTVDDLLALVSDHVAA</sequence>
<accession>A0A7X0ECY3</accession>
<evidence type="ECO:0000313" key="1">
    <source>
        <dbReference type="EMBL" id="MBB6252237.1"/>
    </source>
</evidence>